<dbReference type="InterPro" id="IPR002938">
    <property type="entry name" value="FAD-bd"/>
</dbReference>
<keyword evidence="2" id="KW-0285">Flavoprotein</keyword>
<dbReference type="OrthoDB" id="1047367at2759"/>
<dbReference type="Gene3D" id="3.50.50.60">
    <property type="entry name" value="FAD/NAD(P)-binding domain"/>
    <property type="match status" value="1"/>
</dbReference>
<evidence type="ECO:0000256" key="2">
    <source>
        <dbReference type="ARBA" id="ARBA00022630"/>
    </source>
</evidence>
<feature type="domain" description="FAD-binding" evidence="7">
    <location>
        <begin position="8"/>
        <end position="360"/>
    </location>
</feature>
<evidence type="ECO:0000256" key="4">
    <source>
        <dbReference type="ARBA" id="ARBA00023002"/>
    </source>
</evidence>
<dbReference type="Pfam" id="PF01494">
    <property type="entry name" value="FAD_binding_3"/>
    <property type="match status" value="1"/>
</dbReference>
<dbReference type="PANTHER" id="PTHR13789">
    <property type="entry name" value="MONOOXYGENASE"/>
    <property type="match status" value="1"/>
</dbReference>
<keyword evidence="3" id="KW-0274">FAD</keyword>
<gene>
    <name evidence="8" type="ORF">CERZMDRAFT_37567</name>
</gene>
<evidence type="ECO:0000256" key="3">
    <source>
        <dbReference type="ARBA" id="ARBA00022827"/>
    </source>
</evidence>
<evidence type="ECO:0000313" key="9">
    <source>
        <dbReference type="Proteomes" id="UP000799539"/>
    </source>
</evidence>
<evidence type="ECO:0000256" key="1">
    <source>
        <dbReference type="ARBA" id="ARBA00007992"/>
    </source>
</evidence>
<name>A0A6A6FLM9_9PEZI</name>
<dbReference type="Proteomes" id="UP000799539">
    <property type="component" value="Unassembled WGS sequence"/>
</dbReference>
<accession>A0A6A6FLM9</accession>
<evidence type="ECO:0000259" key="7">
    <source>
        <dbReference type="Pfam" id="PF01494"/>
    </source>
</evidence>
<dbReference type="SUPFAM" id="SSF51905">
    <property type="entry name" value="FAD/NAD(P)-binding domain"/>
    <property type="match status" value="1"/>
</dbReference>
<dbReference type="InterPro" id="IPR036188">
    <property type="entry name" value="FAD/NAD-bd_sf"/>
</dbReference>
<comment type="similarity">
    <text evidence="1">Belongs to the paxM FAD-dependent monooxygenase family.</text>
</comment>
<dbReference type="GO" id="GO:0004497">
    <property type="term" value="F:monooxygenase activity"/>
    <property type="evidence" value="ECO:0007669"/>
    <property type="project" value="UniProtKB-KW"/>
</dbReference>
<dbReference type="EMBL" id="ML992668">
    <property type="protein sequence ID" value="KAF2214214.1"/>
    <property type="molecule type" value="Genomic_DNA"/>
</dbReference>
<keyword evidence="6" id="KW-0732">Signal</keyword>
<keyword evidence="5" id="KW-0503">Monooxygenase</keyword>
<feature type="signal peptide" evidence="6">
    <location>
        <begin position="1"/>
        <end position="22"/>
    </location>
</feature>
<keyword evidence="9" id="KW-1185">Reference proteome</keyword>
<evidence type="ECO:0000256" key="6">
    <source>
        <dbReference type="SAM" id="SignalP"/>
    </source>
</evidence>
<protein>
    <recommendedName>
        <fullName evidence="7">FAD-binding domain-containing protein</fullName>
    </recommendedName>
</protein>
<dbReference type="AlphaFoldDB" id="A0A6A6FLM9"/>
<keyword evidence="4" id="KW-0560">Oxidoreductase</keyword>
<feature type="chain" id="PRO_5025694541" description="FAD-binding domain-containing protein" evidence="6">
    <location>
        <begin position="23"/>
        <end position="445"/>
    </location>
</feature>
<reference evidence="8" key="1">
    <citation type="journal article" date="2020" name="Stud. Mycol.">
        <title>101 Dothideomycetes genomes: a test case for predicting lifestyles and emergence of pathogens.</title>
        <authorList>
            <person name="Haridas S."/>
            <person name="Albert R."/>
            <person name="Binder M."/>
            <person name="Bloem J."/>
            <person name="Labutti K."/>
            <person name="Salamov A."/>
            <person name="Andreopoulos B."/>
            <person name="Baker S."/>
            <person name="Barry K."/>
            <person name="Bills G."/>
            <person name="Bluhm B."/>
            <person name="Cannon C."/>
            <person name="Castanera R."/>
            <person name="Culley D."/>
            <person name="Daum C."/>
            <person name="Ezra D."/>
            <person name="Gonzalez J."/>
            <person name="Henrissat B."/>
            <person name="Kuo A."/>
            <person name="Liang C."/>
            <person name="Lipzen A."/>
            <person name="Lutzoni F."/>
            <person name="Magnuson J."/>
            <person name="Mondo S."/>
            <person name="Nolan M."/>
            <person name="Ohm R."/>
            <person name="Pangilinan J."/>
            <person name="Park H.-J."/>
            <person name="Ramirez L."/>
            <person name="Alfaro M."/>
            <person name="Sun H."/>
            <person name="Tritt A."/>
            <person name="Yoshinaga Y."/>
            <person name="Zwiers L.-H."/>
            <person name="Turgeon B."/>
            <person name="Goodwin S."/>
            <person name="Spatafora J."/>
            <person name="Crous P."/>
            <person name="Grigoriev I."/>
        </authorList>
    </citation>
    <scope>NUCLEOTIDE SEQUENCE</scope>
    <source>
        <strain evidence="8">SCOH1-5</strain>
    </source>
</reference>
<dbReference type="PRINTS" id="PR00420">
    <property type="entry name" value="RNGMNOXGNASE"/>
</dbReference>
<sequence length="445" mass="48681">MPHTKPLRVLIVGAGIGGLTAAISLREQGHDVEIFEQSRMAQETGAAIHLAPNSNGLLRRLGLYAEDFGGVECVGFTNNLPNGQPRFSMYTGHAAEQWKHPWHLVHRAQLHTILKDRAVKDGARLTLSSRVASVDPETATVTFEDGKTIRGDLVIGADGVHSKTRKSIPGGHLEPFDSGKSAFRFLIPTEALRSDSITAPLVEKEGYLTMWIGDDRRLVMYPCNGGTMMNFVAIHPSHETANDISGQGGWQELGSKDRLLQVYKDFAPSVQSVLEKADGSKLKVWNLLDMAAMPGFINSRLAIMGDAAHPFLPHQGQGGGQAIEDAVSLATLLPTGTKPSDIPARLALYEKCRYERSHKIQEYTRIAGMDLSELAKVGKTNNMQEYVKYNFGHDEYEASSQALSKSLSAARTGVPLWSGWLPRFSGLWTFLSWLRSAFSGTAKSV</sequence>
<dbReference type="SUPFAM" id="SSF54373">
    <property type="entry name" value="FAD-linked reductases, C-terminal domain"/>
    <property type="match status" value="1"/>
</dbReference>
<evidence type="ECO:0000256" key="5">
    <source>
        <dbReference type="ARBA" id="ARBA00023033"/>
    </source>
</evidence>
<evidence type="ECO:0000313" key="8">
    <source>
        <dbReference type="EMBL" id="KAF2214214.1"/>
    </source>
</evidence>
<organism evidence="8 9">
    <name type="scientific">Cercospora zeae-maydis SCOH1-5</name>
    <dbReference type="NCBI Taxonomy" id="717836"/>
    <lineage>
        <taxon>Eukaryota</taxon>
        <taxon>Fungi</taxon>
        <taxon>Dikarya</taxon>
        <taxon>Ascomycota</taxon>
        <taxon>Pezizomycotina</taxon>
        <taxon>Dothideomycetes</taxon>
        <taxon>Dothideomycetidae</taxon>
        <taxon>Mycosphaerellales</taxon>
        <taxon>Mycosphaerellaceae</taxon>
        <taxon>Cercospora</taxon>
    </lineage>
</organism>
<dbReference type="PANTHER" id="PTHR13789:SF261">
    <property type="entry name" value="HYDROXYLASE, PUTATIVE (AFU_ORTHOLOGUE AFUA_7G00590)-RELATED"/>
    <property type="match status" value="1"/>
</dbReference>
<proteinExistence type="inferred from homology"/>
<dbReference type="InterPro" id="IPR050493">
    <property type="entry name" value="FAD-dep_Monooxygenase_BioMet"/>
</dbReference>
<dbReference type="GO" id="GO:0071949">
    <property type="term" value="F:FAD binding"/>
    <property type="evidence" value="ECO:0007669"/>
    <property type="project" value="InterPro"/>
</dbReference>